<evidence type="ECO:0000256" key="5">
    <source>
        <dbReference type="ARBA" id="ARBA00023136"/>
    </source>
</evidence>
<evidence type="ECO:0000256" key="6">
    <source>
        <dbReference type="SAM" id="Phobius"/>
    </source>
</evidence>
<dbReference type="Pfam" id="PF13396">
    <property type="entry name" value="PLDc_N"/>
    <property type="match status" value="1"/>
</dbReference>
<dbReference type="Pfam" id="PF09851">
    <property type="entry name" value="SHOCT"/>
    <property type="match status" value="1"/>
</dbReference>
<protein>
    <submittedName>
        <fullName evidence="9">SHOCT domain-containing protein</fullName>
    </submittedName>
</protein>
<accession>A0A939P6D8</accession>
<comment type="caution">
    <text evidence="9">The sequence shown here is derived from an EMBL/GenBank/DDBJ whole genome shotgun (WGS) entry which is preliminary data.</text>
</comment>
<feature type="domain" description="Cardiolipin synthase N-terminal" evidence="8">
    <location>
        <begin position="20"/>
        <end position="66"/>
    </location>
</feature>
<keyword evidence="2" id="KW-1003">Cell membrane</keyword>
<evidence type="ECO:0000256" key="1">
    <source>
        <dbReference type="ARBA" id="ARBA00004651"/>
    </source>
</evidence>
<feature type="transmembrane region" description="Helical" evidence="6">
    <location>
        <begin position="7"/>
        <end position="25"/>
    </location>
</feature>
<evidence type="ECO:0000259" key="7">
    <source>
        <dbReference type="Pfam" id="PF09851"/>
    </source>
</evidence>
<keyword evidence="5 6" id="KW-0472">Membrane</keyword>
<evidence type="ECO:0000259" key="8">
    <source>
        <dbReference type="Pfam" id="PF13396"/>
    </source>
</evidence>
<evidence type="ECO:0000313" key="9">
    <source>
        <dbReference type="EMBL" id="MBO2446025.1"/>
    </source>
</evidence>
<sequence>MDDYPLLNLFWTMLWFFLWVMWLFLLFRVIMDIFSSDDLSGWGKAGWTVLVLVLPYLGVLIYLIARGASMTRRQAEQAAKQEQTFQNYIRETAGTAGSAPNTAEQLEKFADLKARGEITDEEYQQAKTKILT</sequence>
<evidence type="ECO:0000256" key="3">
    <source>
        <dbReference type="ARBA" id="ARBA00022692"/>
    </source>
</evidence>
<evidence type="ECO:0000256" key="2">
    <source>
        <dbReference type="ARBA" id="ARBA00022475"/>
    </source>
</evidence>
<comment type="subcellular location">
    <subcellularLocation>
        <location evidence="1">Cell membrane</location>
        <topology evidence="1">Multi-pass membrane protein</topology>
    </subcellularLocation>
</comment>
<dbReference type="AlphaFoldDB" id="A0A939P6D8"/>
<dbReference type="RefSeq" id="WP_208253598.1">
    <property type="nucleotide sequence ID" value="NZ_JAGEOJ010000001.1"/>
</dbReference>
<reference evidence="9" key="1">
    <citation type="submission" date="2021-03" db="EMBL/GenBank/DDBJ databases">
        <authorList>
            <person name="Kanchanasin P."/>
            <person name="Saeng-In P."/>
            <person name="Phongsopitanun W."/>
            <person name="Yuki M."/>
            <person name="Kudo T."/>
            <person name="Ohkuma M."/>
            <person name="Tanasupawat S."/>
        </authorList>
    </citation>
    <scope>NUCLEOTIDE SEQUENCE</scope>
    <source>
        <strain evidence="9">GKU 128</strain>
    </source>
</reference>
<dbReference type="GO" id="GO:0005886">
    <property type="term" value="C:plasma membrane"/>
    <property type="evidence" value="ECO:0007669"/>
    <property type="project" value="UniProtKB-SubCell"/>
</dbReference>
<feature type="domain" description="SHOCT" evidence="7">
    <location>
        <begin position="104"/>
        <end position="131"/>
    </location>
</feature>
<dbReference type="InterPro" id="IPR027379">
    <property type="entry name" value="CLS_N"/>
</dbReference>
<organism evidence="9 10">
    <name type="scientific">Actinomadura barringtoniae</name>
    <dbReference type="NCBI Taxonomy" id="1427535"/>
    <lineage>
        <taxon>Bacteria</taxon>
        <taxon>Bacillati</taxon>
        <taxon>Actinomycetota</taxon>
        <taxon>Actinomycetes</taxon>
        <taxon>Streptosporangiales</taxon>
        <taxon>Thermomonosporaceae</taxon>
        <taxon>Actinomadura</taxon>
    </lineage>
</organism>
<feature type="transmembrane region" description="Helical" evidence="6">
    <location>
        <begin position="45"/>
        <end position="65"/>
    </location>
</feature>
<proteinExistence type="predicted"/>
<dbReference type="EMBL" id="JAGEOJ010000001">
    <property type="protein sequence ID" value="MBO2446025.1"/>
    <property type="molecule type" value="Genomic_DNA"/>
</dbReference>
<keyword evidence="4 6" id="KW-1133">Transmembrane helix</keyword>
<name>A0A939P6D8_9ACTN</name>
<keyword evidence="10" id="KW-1185">Reference proteome</keyword>
<evidence type="ECO:0000256" key="4">
    <source>
        <dbReference type="ARBA" id="ARBA00022989"/>
    </source>
</evidence>
<dbReference type="InterPro" id="IPR018649">
    <property type="entry name" value="SHOCT"/>
</dbReference>
<dbReference type="Proteomes" id="UP000669179">
    <property type="component" value="Unassembled WGS sequence"/>
</dbReference>
<gene>
    <name evidence="9" type="ORF">J4573_02915</name>
</gene>
<evidence type="ECO:0000313" key="10">
    <source>
        <dbReference type="Proteomes" id="UP000669179"/>
    </source>
</evidence>
<keyword evidence="3 6" id="KW-0812">Transmembrane</keyword>